<dbReference type="EMBL" id="CP011025">
    <property type="protein sequence ID" value="ATC86850.1"/>
    <property type="molecule type" value="Genomic_DNA"/>
</dbReference>
<name>A0A290S6K9_9GAMM</name>
<evidence type="ECO:0000313" key="3">
    <source>
        <dbReference type="Proteomes" id="UP000016505"/>
    </source>
</evidence>
<protein>
    <submittedName>
        <fullName evidence="2">Uncharacterized protein</fullName>
    </submittedName>
</protein>
<sequence>MSKVTKISFLPFSKVETDNLKTLLFTARFFVYIALAYFLNGLGTFLYDVHEVVNLYNFEQTWSIIFTNIHQTLLLKKLLWEMLFSAAILATGGILAAIVSFEFKYESKSD</sequence>
<keyword evidence="1" id="KW-1133">Transmembrane helix</keyword>
<keyword evidence="1" id="KW-0812">Transmembrane</keyword>
<evidence type="ECO:0000256" key="1">
    <source>
        <dbReference type="SAM" id="Phobius"/>
    </source>
</evidence>
<organism evidence="2 3">
    <name type="scientific">Pseudoalteromonas arctica A 37-1-2</name>
    <dbReference type="NCBI Taxonomy" id="1117313"/>
    <lineage>
        <taxon>Bacteria</taxon>
        <taxon>Pseudomonadati</taxon>
        <taxon>Pseudomonadota</taxon>
        <taxon>Gammaproteobacteria</taxon>
        <taxon>Alteromonadales</taxon>
        <taxon>Pseudoalteromonadaceae</taxon>
        <taxon>Pseudoalteromonas</taxon>
    </lineage>
</organism>
<reference evidence="2 3" key="1">
    <citation type="journal article" date="2012" name="J. Bacteriol.">
        <title>Genome sequences of type strains of seven species of the marine bacterium Pseudoalteromonas.</title>
        <authorList>
            <person name="Xie B.B."/>
            <person name="Shu Y.L."/>
            <person name="Qin Q.L."/>
            <person name="Rong J.C."/>
            <person name="Zhang X.Y."/>
            <person name="Chen X.L."/>
            <person name="Shi M."/>
            <person name="He H.L."/>
            <person name="Zhou B.C."/>
            <person name="Zhang Y.Z."/>
        </authorList>
    </citation>
    <scope>NUCLEOTIDE SEQUENCE [LARGE SCALE GENOMIC DNA]</scope>
    <source>
        <strain evidence="2 3">A 37-1-2</strain>
    </source>
</reference>
<accession>A0A290S6K9</accession>
<dbReference type="AlphaFoldDB" id="A0A290S6K9"/>
<dbReference type="Proteomes" id="UP000016505">
    <property type="component" value="Chromosome I"/>
</dbReference>
<dbReference type="KEGG" id="part:PARC_a2351"/>
<dbReference type="RefSeq" id="WP_148664656.1">
    <property type="nucleotide sequence ID" value="NZ_CP011025.1"/>
</dbReference>
<gene>
    <name evidence="2" type="ORF">PARC_a2351</name>
</gene>
<proteinExistence type="predicted"/>
<keyword evidence="1" id="KW-0472">Membrane</keyword>
<feature type="transmembrane region" description="Helical" evidence="1">
    <location>
        <begin position="29"/>
        <end position="47"/>
    </location>
</feature>
<evidence type="ECO:0000313" key="2">
    <source>
        <dbReference type="EMBL" id="ATC86850.1"/>
    </source>
</evidence>
<feature type="transmembrane region" description="Helical" evidence="1">
    <location>
        <begin position="82"/>
        <end position="101"/>
    </location>
</feature>